<dbReference type="Pfam" id="PF14833">
    <property type="entry name" value="NAD_binding_11"/>
    <property type="match status" value="1"/>
</dbReference>
<dbReference type="SUPFAM" id="SSF48179">
    <property type="entry name" value="6-phosphogluconate dehydrogenase C-terminal domain-like"/>
    <property type="match status" value="1"/>
</dbReference>
<accession>A0A6N9PZP1</accession>
<comment type="similarity">
    <text evidence="1">Belongs to the HIBADH-related family.</text>
</comment>
<feature type="domain" description="3-hydroxyisobutyrate dehydrogenase-like NAD-binding" evidence="6">
    <location>
        <begin position="171"/>
        <end position="290"/>
    </location>
</feature>
<gene>
    <name evidence="7" type="ORF">ERL59_02815</name>
</gene>
<feature type="active site" evidence="4">
    <location>
        <position position="177"/>
    </location>
</feature>
<evidence type="ECO:0000256" key="3">
    <source>
        <dbReference type="ARBA" id="ARBA00023027"/>
    </source>
</evidence>
<dbReference type="Proteomes" id="UP000448943">
    <property type="component" value="Unassembled WGS sequence"/>
</dbReference>
<evidence type="ECO:0000256" key="2">
    <source>
        <dbReference type="ARBA" id="ARBA00023002"/>
    </source>
</evidence>
<dbReference type="GO" id="GO:0050661">
    <property type="term" value="F:NADP binding"/>
    <property type="evidence" value="ECO:0007669"/>
    <property type="project" value="InterPro"/>
</dbReference>
<evidence type="ECO:0000313" key="8">
    <source>
        <dbReference type="Proteomes" id="UP000448943"/>
    </source>
</evidence>
<sequence length="295" mass="31815">MNNEKNNLTIGFIGIGVMGKSMAGHLMNAGYNLHIYTRTKDKADDLISQGAIWKNSVVELTKQADIIITMIGYPQDVESIYLGTNGIISNANKGTYLIDMTTSTPTLAQKIAQHAKEKGLFSLDAPVSGGDIGAREARLTIMVGGESGAFEVCKPILEKMGANIILQGEAGSGQHTKMCNQIAIATNMIGICESIVYARTAGLDPEKVLQSISAGAAGSWSLSNLAPRIIKEDYEPGFFVKHFIKDMGIALEEASSMGLEMPGLELAKQLYDELAIVGEEDRGTQALYKLWEHKK</sequence>
<proteinExistence type="inferred from homology"/>
<evidence type="ECO:0000313" key="7">
    <source>
        <dbReference type="EMBL" id="NBI27893.1"/>
    </source>
</evidence>
<dbReference type="InterPro" id="IPR013328">
    <property type="entry name" value="6PGD_dom2"/>
</dbReference>
<dbReference type="Gene3D" id="3.40.50.720">
    <property type="entry name" value="NAD(P)-binding Rossmann-like Domain"/>
    <property type="match status" value="1"/>
</dbReference>
<dbReference type="GO" id="GO:0016491">
    <property type="term" value="F:oxidoreductase activity"/>
    <property type="evidence" value="ECO:0007669"/>
    <property type="project" value="UniProtKB-KW"/>
</dbReference>
<evidence type="ECO:0000256" key="4">
    <source>
        <dbReference type="PIRSR" id="PIRSR000103-1"/>
    </source>
</evidence>
<dbReference type="AlphaFoldDB" id="A0A6N9PZP1"/>
<dbReference type="OrthoDB" id="9786703at2"/>
<dbReference type="InterPro" id="IPR015815">
    <property type="entry name" value="HIBADH-related"/>
</dbReference>
<dbReference type="InterPro" id="IPR008927">
    <property type="entry name" value="6-PGluconate_DH-like_C_sf"/>
</dbReference>
<reference evidence="7 8" key="1">
    <citation type="submission" date="2019-01" db="EMBL/GenBank/DDBJ databases">
        <title>Chengkuizengella sp. nov., isolated from deep-sea sediment of East Pacific Ocean.</title>
        <authorList>
            <person name="Yang J."/>
            <person name="Lai Q."/>
            <person name="Shao Z."/>
        </authorList>
    </citation>
    <scope>NUCLEOTIDE SEQUENCE [LARGE SCALE GENOMIC DNA]</scope>
    <source>
        <strain evidence="7 8">YPA3-1-1</strain>
    </source>
</reference>
<dbReference type="SUPFAM" id="SSF51735">
    <property type="entry name" value="NAD(P)-binding Rossmann-fold domains"/>
    <property type="match status" value="1"/>
</dbReference>
<evidence type="ECO:0000256" key="1">
    <source>
        <dbReference type="ARBA" id="ARBA00009080"/>
    </source>
</evidence>
<comment type="caution">
    <text evidence="7">The sequence shown here is derived from an EMBL/GenBank/DDBJ whole genome shotgun (WGS) entry which is preliminary data.</text>
</comment>
<keyword evidence="8" id="KW-1185">Reference proteome</keyword>
<dbReference type="Gene3D" id="1.10.1040.10">
    <property type="entry name" value="N-(1-d-carboxylethyl)-l-norvaline Dehydrogenase, domain 2"/>
    <property type="match status" value="1"/>
</dbReference>
<dbReference type="RefSeq" id="WP_160644289.1">
    <property type="nucleotide sequence ID" value="NZ_SIJB01000007.1"/>
</dbReference>
<dbReference type="PIRSF" id="PIRSF000103">
    <property type="entry name" value="HIBADH"/>
    <property type="match status" value="1"/>
</dbReference>
<keyword evidence="2" id="KW-0560">Oxidoreductase</keyword>
<evidence type="ECO:0000259" key="6">
    <source>
        <dbReference type="Pfam" id="PF14833"/>
    </source>
</evidence>
<dbReference type="GO" id="GO:0051287">
    <property type="term" value="F:NAD binding"/>
    <property type="evidence" value="ECO:0007669"/>
    <property type="project" value="InterPro"/>
</dbReference>
<organism evidence="7 8">
    <name type="scientific">Chengkuizengella marina</name>
    <dbReference type="NCBI Taxonomy" id="2507566"/>
    <lineage>
        <taxon>Bacteria</taxon>
        <taxon>Bacillati</taxon>
        <taxon>Bacillota</taxon>
        <taxon>Bacilli</taxon>
        <taxon>Bacillales</taxon>
        <taxon>Paenibacillaceae</taxon>
        <taxon>Chengkuizengella</taxon>
    </lineage>
</organism>
<dbReference type="InterPro" id="IPR006115">
    <property type="entry name" value="6PGDH_NADP-bd"/>
</dbReference>
<dbReference type="InterPro" id="IPR029154">
    <property type="entry name" value="HIBADH-like_NADP-bd"/>
</dbReference>
<dbReference type="PANTHER" id="PTHR43060:SF15">
    <property type="entry name" value="3-HYDROXYISOBUTYRATE DEHYDROGENASE-LIKE 1, MITOCHONDRIAL-RELATED"/>
    <property type="match status" value="1"/>
</dbReference>
<dbReference type="Pfam" id="PF03446">
    <property type="entry name" value="NAD_binding_2"/>
    <property type="match status" value="1"/>
</dbReference>
<name>A0A6N9PZP1_9BACL</name>
<keyword evidence="3" id="KW-0520">NAD</keyword>
<dbReference type="EMBL" id="SIJB01000007">
    <property type="protein sequence ID" value="NBI27893.1"/>
    <property type="molecule type" value="Genomic_DNA"/>
</dbReference>
<feature type="domain" description="6-phosphogluconate dehydrogenase NADP-binding" evidence="5">
    <location>
        <begin position="9"/>
        <end position="166"/>
    </location>
</feature>
<evidence type="ECO:0000259" key="5">
    <source>
        <dbReference type="Pfam" id="PF03446"/>
    </source>
</evidence>
<dbReference type="InterPro" id="IPR036291">
    <property type="entry name" value="NAD(P)-bd_dom_sf"/>
</dbReference>
<dbReference type="PANTHER" id="PTHR43060">
    <property type="entry name" value="3-HYDROXYISOBUTYRATE DEHYDROGENASE-LIKE 1, MITOCHONDRIAL-RELATED"/>
    <property type="match status" value="1"/>
</dbReference>
<protein>
    <submittedName>
        <fullName evidence="7">NAD(P)-dependent oxidoreductase</fullName>
    </submittedName>
</protein>